<reference evidence="3 4" key="2">
    <citation type="submission" date="2025-04" db="UniProtKB">
        <authorList>
            <consortium name="RefSeq"/>
        </authorList>
    </citation>
    <scope>IDENTIFICATION</scope>
    <source>
        <strain evidence="3 4">S238N-H82</strain>
        <tissue evidence="3 4">Testes</tissue>
    </source>
</reference>
<sequence>MAGSGDGSIPGAPVNTVFTVEPKLLQDAPEVLLCCVNTHQFPIHFSGVSCIEVVTRRCHIAVPGDPPSVRRLCLMPDRNLDSLFAGVTSPVKLRIKSSSTIHFECSKDADRQQARGTLLWDTEILPTDSAAFILPAVTTDIPADLPYETDIQPVDPNLPYPDHCNCQMSESVQSPPILCDMQTESQLDPLVCSLEDLHFSSDGGESDDQDLDAELEEDEDTDNHAANRMSGQIFSVVGSTWHTSCQAVLDKCEKLRREGEDVKVQVAFEPTNIKDRNAIVFEMFIENTWQIVGYCPGPKVPKLTRAMRNGFITEIAMHKLTHSFCFPAKKFMYKVQVKIVKRGIWEGDAKDYRFNSVIV</sequence>
<evidence type="ECO:0000313" key="3">
    <source>
        <dbReference type="RefSeq" id="XP_035682639.1"/>
    </source>
</evidence>
<dbReference type="KEGG" id="bfo:118420041"/>
<accession>A0A9J7MXV6</accession>
<dbReference type="KEGG" id="bfo:118420040"/>
<dbReference type="Proteomes" id="UP000001554">
    <property type="component" value="Chromosome 7"/>
</dbReference>
<organism evidence="2 3">
    <name type="scientific">Branchiostoma floridae</name>
    <name type="common">Florida lancelet</name>
    <name type="synonym">Amphioxus</name>
    <dbReference type="NCBI Taxonomy" id="7739"/>
    <lineage>
        <taxon>Eukaryota</taxon>
        <taxon>Metazoa</taxon>
        <taxon>Chordata</taxon>
        <taxon>Cephalochordata</taxon>
        <taxon>Leptocardii</taxon>
        <taxon>Amphioxiformes</taxon>
        <taxon>Branchiostomatidae</taxon>
        <taxon>Branchiostoma</taxon>
    </lineage>
</organism>
<dbReference type="OrthoDB" id="9996506at2759"/>
<dbReference type="RefSeq" id="XP_035682639.1">
    <property type="nucleotide sequence ID" value="XM_035826746.1"/>
</dbReference>
<proteinExistence type="predicted"/>
<gene>
    <name evidence="3" type="primary">LOC118420040</name>
    <name evidence="4" type="synonym">LOC118420041</name>
</gene>
<protein>
    <submittedName>
        <fullName evidence="3">Uncharacterized protein LOC118420040</fullName>
    </submittedName>
    <submittedName>
        <fullName evidence="4">Uncharacterized protein LOC118420041</fullName>
    </submittedName>
</protein>
<keyword evidence="2" id="KW-1185">Reference proteome</keyword>
<dbReference type="GeneID" id="118420040"/>
<evidence type="ECO:0000313" key="4">
    <source>
        <dbReference type="RefSeq" id="XP_035682640.1"/>
    </source>
</evidence>
<dbReference type="RefSeq" id="XP_035682640.1">
    <property type="nucleotide sequence ID" value="XM_035826747.1"/>
</dbReference>
<evidence type="ECO:0000313" key="2">
    <source>
        <dbReference type="Proteomes" id="UP000001554"/>
    </source>
</evidence>
<evidence type="ECO:0000256" key="1">
    <source>
        <dbReference type="SAM" id="MobiDB-lite"/>
    </source>
</evidence>
<feature type="region of interest" description="Disordered" evidence="1">
    <location>
        <begin position="198"/>
        <end position="223"/>
    </location>
</feature>
<feature type="compositionally biased region" description="Acidic residues" evidence="1">
    <location>
        <begin position="204"/>
        <end position="221"/>
    </location>
</feature>
<name>A0A9J7MXV6_BRAFL</name>
<dbReference type="AlphaFoldDB" id="A0A9J7MXV6"/>
<reference evidence="2" key="1">
    <citation type="journal article" date="2020" name="Nat. Ecol. Evol.">
        <title>Deeply conserved synteny resolves early events in vertebrate evolution.</title>
        <authorList>
            <person name="Simakov O."/>
            <person name="Marletaz F."/>
            <person name="Yue J.X."/>
            <person name="O'Connell B."/>
            <person name="Jenkins J."/>
            <person name="Brandt A."/>
            <person name="Calef R."/>
            <person name="Tung C.H."/>
            <person name="Huang T.K."/>
            <person name="Schmutz J."/>
            <person name="Satoh N."/>
            <person name="Yu J.K."/>
            <person name="Putnam N.H."/>
            <person name="Green R.E."/>
            <person name="Rokhsar D.S."/>
        </authorList>
    </citation>
    <scope>NUCLEOTIDE SEQUENCE [LARGE SCALE GENOMIC DNA]</scope>
    <source>
        <strain evidence="2">S238N-H82</strain>
    </source>
</reference>